<feature type="transmembrane region" description="Helical" evidence="1">
    <location>
        <begin position="157"/>
        <end position="181"/>
    </location>
</feature>
<keyword evidence="3" id="KW-1185">Reference proteome</keyword>
<evidence type="ECO:0000313" key="2">
    <source>
        <dbReference type="EMBL" id="GIH80318.1"/>
    </source>
</evidence>
<feature type="transmembrane region" description="Helical" evidence="1">
    <location>
        <begin position="119"/>
        <end position="137"/>
    </location>
</feature>
<dbReference type="Proteomes" id="UP000616724">
    <property type="component" value="Unassembled WGS sequence"/>
</dbReference>
<dbReference type="EMBL" id="BOOH01000058">
    <property type="protein sequence ID" value="GIH80318.1"/>
    <property type="molecule type" value="Genomic_DNA"/>
</dbReference>
<feature type="transmembrane region" description="Helical" evidence="1">
    <location>
        <begin position="83"/>
        <end position="107"/>
    </location>
</feature>
<dbReference type="AlphaFoldDB" id="A0A8J3RSJ3"/>
<evidence type="ECO:0000313" key="3">
    <source>
        <dbReference type="Proteomes" id="UP000616724"/>
    </source>
</evidence>
<proteinExistence type="predicted"/>
<protein>
    <submittedName>
        <fullName evidence="2">Uncharacterized protein</fullName>
    </submittedName>
</protein>
<sequence length="493" mass="54757">MPGDSPESPAGKAARDRSRERFRPRRAAWFHWAAAFVLALAPLLYWWFIGPDSYSYGYVLFGDPERCVGNEFMEDHGYEILEVVSAIPLFWFGSLPFVLVSFAAWLIGNLRGRPRIGRIVTWTAVAVVGLVTFPPLLPTLVDAVLDAARSTNCLEMWGGPAILSSTFGQALAVFACLMLMLCAVRRPRARRSAVARVALSLLMVPSLLFLPVSDTVPGLISGFEICHDADGSPIEDLKGEARFLCEIRGGPMGEYGGLSEFADMPDEQVLAYGRHLCAAVARAGRDAYDSSAYEEAGLEYSVNLAQSLEAICPEAVAIREVREGKERLAEERERAALEDICAAYPRHRPLIRPVRRATGTVETDYNALVALEEDEFELIESPPLWVESLVGAEPGVLQVTVAEEFATVCVTAEVYDRRPPLERRGWDEVKEISYRSTRGRLTFVDFYGGRRLIDLTVAGRGDYRVRVHSRGGEDLREGGLEQFLVMIYPSKRR</sequence>
<evidence type="ECO:0000256" key="1">
    <source>
        <dbReference type="SAM" id="Phobius"/>
    </source>
</evidence>
<comment type="caution">
    <text evidence="2">The sequence shown here is derived from an EMBL/GenBank/DDBJ whole genome shotgun (WGS) entry which is preliminary data.</text>
</comment>
<organism evidence="2 3">
    <name type="scientific">Planobispora longispora</name>
    <dbReference type="NCBI Taxonomy" id="28887"/>
    <lineage>
        <taxon>Bacteria</taxon>
        <taxon>Bacillati</taxon>
        <taxon>Actinomycetota</taxon>
        <taxon>Actinomycetes</taxon>
        <taxon>Streptosporangiales</taxon>
        <taxon>Streptosporangiaceae</taxon>
        <taxon>Planobispora</taxon>
    </lineage>
</organism>
<gene>
    <name evidence="2" type="ORF">Plo01_67470</name>
</gene>
<keyword evidence="1" id="KW-0472">Membrane</keyword>
<feature type="transmembrane region" description="Helical" evidence="1">
    <location>
        <begin position="193"/>
        <end position="212"/>
    </location>
</feature>
<accession>A0A8J3RSJ3</accession>
<reference evidence="2 3" key="1">
    <citation type="submission" date="2021-01" db="EMBL/GenBank/DDBJ databases">
        <title>Whole genome shotgun sequence of Planobispora longispora NBRC 13918.</title>
        <authorList>
            <person name="Komaki H."/>
            <person name="Tamura T."/>
        </authorList>
    </citation>
    <scope>NUCLEOTIDE SEQUENCE [LARGE SCALE GENOMIC DNA]</scope>
    <source>
        <strain evidence="2 3">NBRC 13918</strain>
    </source>
</reference>
<feature type="transmembrane region" description="Helical" evidence="1">
    <location>
        <begin position="27"/>
        <end position="48"/>
    </location>
</feature>
<keyword evidence="1" id="KW-1133">Transmembrane helix</keyword>
<name>A0A8J3RSJ3_9ACTN</name>
<keyword evidence="1" id="KW-0812">Transmembrane</keyword>
<dbReference type="RefSeq" id="WP_203894756.1">
    <property type="nucleotide sequence ID" value="NZ_BOOH01000058.1"/>
</dbReference>